<feature type="transmembrane region" description="Helical" evidence="1">
    <location>
        <begin position="112"/>
        <end position="130"/>
    </location>
</feature>
<gene>
    <name evidence="2" type="ORF">KK078_10220</name>
</gene>
<dbReference type="RefSeq" id="WP_254090170.1">
    <property type="nucleotide sequence ID" value="NZ_JAHESC010000012.1"/>
</dbReference>
<keyword evidence="3" id="KW-1185">Reference proteome</keyword>
<proteinExistence type="predicted"/>
<sequence length="392" mass="44706">MNNAKPADAAPPPRRISRVMRFFIFCSAANKEILQRCPLSEYHKYASIGATIFFTGVLAGLSGGYALYTVFDSVVVAIVLGVFWGTLIFNLDRFIVSTIKKGSTRYSQVLQIIPRALLAIFLAIVISKPLELRIFKQEIDEALHLACLARLEAVNNDYTKKIDRWHLLLQQMKEKVEQRYVLREKYYEEYRCECDGSCGTGARGIGSECLRKEKKYNKADQEYKDVITEQQALTAQAGLAIRALEQERDGYQASLRNTFATGLLAQLEALHQLPQGPSLAIIFLLIFIEVSPILAKLLSPAGPYDHVLKTLEYDYEIEELSSINIRNQKLNNQLTLLASVEQQQVEQQLKHNRETINLIEKAHQELVREQLSLWVEQEKIKLRENAWSQQEA</sequence>
<comment type="caution">
    <text evidence="2">The sequence shown here is derived from an EMBL/GenBank/DDBJ whole genome shotgun (WGS) entry which is preliminary data.</text>
</comment>
<name>A0AAP2D9Q1_9BACT</name>
<evidence type="ECO:0000313" key="2">
    <source>
        <dbReference type="EMBL" id="MBT1686935.1"/>
    </source>
</evidence>
<dbReference type="EMBL" id="JAHESC010000012">
    <property type="protein sequence ID" value="MBT1686935.1"/>
    <property type="molecule type" value="Genomic_DNA"/>
</dbReference>
<dbReference type="Proteomes" id="UP001319180">
    <property type="component" value="Unassembled WGS sequence"/>
</dbReference>
<keyword evidence="1" id="KW-0472">Membrane</keyword>
<dbReference type="AlphaFoldDB" id="A0AAP2D9Q1"/>
<evidence type="ECO:0000256" key="1">
    <source>
        <dbReference type="SAM" id="Phobius"/>
    </source>
</evidence>
<feature type="transmembrane region" description="Helical" evidence="1">
    <location>
        <begin position="74"/>
        <end position="91"/>
    </location>
</feature>
<feature type="transmembrane region" description="Helical" evidence="1">
    <location>
        <begin position="45"/>
        <end position="68"/>
    </location>
</feature>
<organism evidence="2 3">
    <name type="scientific">Dawidia soli</name>
    <dbReference type="NCBI Taxonomy" id="2782352"/>
    <lineage>
        <taxon>Bacteria</taxon>
        <taxon>Pseudomonadati</taxon>
        <taxon>Bacteroidota</taxon>
        <taxon>Cytophagia</taxon>
        <taxon>Cytophagales</taxon>
        <taxon>Chryseotaleaceae</taxon>
        <taxon>Dawidia</taxon>
    </lineage>
</organism>
<dbReference type="InterPro" id="IPR025519">
    <property type="entry name" value="DUF4407"/>
</dbReference>
<protein>
    <submittedName>
        <fullName evidence="2">DUF4407 domain-containing protein</fullName>
    </submittedName>
</protein>
<reference evidence="2 3" key="1">
    <citation type="submission" date="2021-05" db="EMBL/GenBank/DDBJ databases">
        <title>A Polyphasic approach of four new species of the genus Ohtaekwangia: Ohtaekwangia histidinii sp. nov., Ohtaekwangia cretensis sp. nov., Ohtaekwangia indiensis sp. nov., Ohtaekwangia reichenbachii sp. nov. from diverse environment.</title>
        <authorList>
            <person name="Octaviana S."/>
        </authorList>
    </citation>
    <scope>NUCLEOTIDE SEQUENCE [LARGE SCALE GENOMIC DNA]</scope>
    <source>
        <strain evidence="2 3">PWU37</strain>
    </source>
</reference>
<keyword evidence="1" id="KW-1133">Transmembrane helix</keyword>
<accession>A0AAP2D9Q1</accession>
<evidence type="ECO:0000313" key="3">
    <source>
        <dbReference type="Proteomes" id="UP001319180"/>
    </source>
</evidence>
<dbReference type="Pfam" id="PF14362">
    <property type="entry name" value="DUF4407"/>
    <property type="match status" value="1"/>
</dbReference>
<keyword evidence="1" id="KW-0812">Transmembrane</keyword>